<keyword evidence="3" id="KW-0472">Membrane</keyword>
<dbReference type="SUPFAM" id="SSF57414">
    <property type="entry name" value="Hairpin loop containing domain-like"/>
    <property type="match status" value="2"/>
</dbReference>
<protein>
    <recommendedName>
        <fullName evidence="4">Apple domain-containing protein</fullName>
    </recommendedName>
</protein>
<evidence type="ECO:0000313" key="7">
    <source>
        <dbReference type="Proteomes" id="UP000663891"/>
    </source>
</evidence>
<dbReference type="InterPro" id="IPR000177">
    <property type="entry name" value="Apple"/>
</dbReference>
<dbReference type="Proteomes" id="UP000663881">
    <property type="component" value="Unassembled WGS sequence"/>
</dbReference>
<dbReference type="Proteomes" id="UP000663891">
    <property type="component" value="Unassembled WGS sequence"/>
</dbReference>
<keyword evidence="3" id="KW-0812">Transmembrane</keyword>
<dbReference type="SMART" id="SM00223">
    <property type="entry name" value="APPLE"/>
    <property type="match status" value="1"/>
</dbReference>
<evidence type="ECO:0000256" key="1">
    <source>
        <dbReference type="ARBA" id="ARBA00022737"/>
    </source>
</evidence>
<dbReference type="Pfam" id="PF00024">
    <property type="entry name" value="PAN_1"/>
    <property type="match status" value="1"/>
</dbReference>
<dbReference type="InterPro" id="IPR003609">
    <property type="entry name" value="Pan_app"/>
</dbReference>
<dbReference type="AlphaFoldDB" id="A0A815LK84"/>
<dbReference type="Gene3D" id="3.50.4.10">
    <property type="entry name" value="Hepatocyte Growth Factor"/>
    <property type="match status" value="2"/>
</dbReference>
<name>A0A815LK84_9BILA</name>
<reference evidence="5" key="1">
    <citation type="submission" date="2021-02" db="EMBL/GenBank/DDBJ databases">
        <authorList>
            <person name="Nowell W R."/>
        </authorList>
    </citation>
    <scope>NUCLEOTIDE SEQUENCE</scope>
</reference>
<evidence type="ECO:0000313" key="5">
    <source>
        <dbReference type="EMBL" id="CAF1411065.1"/>
    </source>
</evidence>
<evidence type="ECO:0000256" key="2">
    <source>
        <dbReference type="ARBA" id="ARBA00023157"/>
    </source>
</evidence>
<feature type="transmembrane region" description="Helical" evidence="3">
    <location>
        <begin position="44"/>
        <end position="66"/>
    </location>
</feature>
<gene>
    <name evidence="6" type="ORF">OKA104_LOCUS26414</name>
    <name evidence="5" type="ORF">VCS650_LOCUS37113</name>
</gene>
<organism evidence="5 7">
    <name type="scientific">Adineta steineri</name>
    <dbReference type="NCBI Taxonomy" id="433720"/>
    <lineage>
        <taxon>Eukaryota</taxon>
        <taxon>Metazoa</taxon>
        <taxon>Spiralia</taxon>
        <taxon>Gnathifera</taxon>
        <taxon>Rotifera</taxon>
        <taxon>Eurotatoria</taxon>
        <taxon>Bdelloidea</taxon>
        <taxon>Adinetida</taxon>
        <taxon>Adinetidae</taxon>
        <taxon>Adineta</taxon>
    </lineage>
</organism>
<accession>A0A815LK84</accession>
<keyword evidence="2" id="KW-1015">Disulfide bond</keyword>
<dbReference type="EMBL" id="CAJOAY010002313">
    <property type="protein sequence ID" value="CAF3941555.1"/>
    <property type="molecule type" value="Genomic_DNA"/>
</dbReference>
<keyword evidence="3" id="KW-1133">Transmembrane helix</keyword>
<evidence type="ECO:0000256" key="3">
    <source>
        <dbReference type="SAM" id="Phobius"/>
    </source>
</evidence>
<dbReference type="Pfam" id="PF14295">
    <property type="entry name" value="PAN_4"/>
    <property type="match status" value="1"/>
</dbReference>
<sequence>MKYNKVDNTQIDSIMLNNADDNQLLPSTPKQQTKIRENNYIKKYYLPLIILLSFILICLIILIIILKHQHNASRAFKSPTCNTRNNISNNESLINAGCEYFTREEEWDYPHNDMLHTIVNEYDTCCSMCWHQASCTAFAYSPSTQNCWLKTKLDENGGYHHLDRITGYLDQCDQKHHLKDWEYLNDNIFDNAMNGSIPAADWPTCCGLCIRERTCKAYTFSSITHECWLKANAGVGRFNSLTISGRINS</sequence>
<feature type="domain" description="Apple" evidence="4">
    <location>
        <begin position="172"/>
        <end position="249"/>
    </location>
</feature>
<keyword evidence="1" id="KW-0677">Repeat</keyword>
<dbReference type="PROSITE" id="PS50948">
    <property type="entry name" value="PAN"/>
    <property type="match status" value="2"/>
</dbReference>
<dbReference type="GO" id="GO:0005576">
    <property type="term" value="C:extracellular region"/>
    <property type="evidence" value="ECO:0007669"/>
    <property type="project" value="InterPro"/>
</dbReference>
<comment type="caution">
    <text evidence="5">The sequence shown here is derived from an EMBL/GenBank/DDBJ whole genome shotgun (WGS) entry which is preliminary data.</text>
</comment>
<dbReference type="EMBL" id="CAJNON010000971">
    <property type="protein sequence ID" value="CAF1411065.1"/>
    <property type="molecule type" value="Genomic_DNA"/>
</dbReference>
<dbReference type="GO" id="GO:0006508">
    <property type="term" value="P:proteolysis"/>
    <property type="evidence" value="ECO:0007669"/>
    <property type="project" value="InterPro"/>
</dbReference>
<proteinExistence type="predicted"/>
<feature type="domain" description="Apple" evidence="4">
    <location>
        <begin position="98"/>
        <end position="166"/>
    </location>
</feature>
<evidence type="ECO:0000259" key="4">
    <source>
        <dbReference type="PROSITE" id="PS50948"/>
    </source>
</evidence>
<evidence type="ECO:0000313" key="6">
    <source>
        <dbReference type="EMBL" id="CAF3941555.1"/>
    </source>
</evidence>